<name>A0A6N7LS16_9GAMM</name>
<proteinExistence type="predicted"/>
<keyword evidence="2" id="KW-1185">Reference proteome</keyword>
<accession>A0A6N7LS16</accession>
<comment type="caution">
    <text evidence="1">The sequence shown here is derived from an EMBL/GenBank/DDBJ whole genome shotgun (WGS) entry which is preliminary data.</text>
</comment>
<dbReference type="EMBL" id="WIRE01000001">
    <property type="protein sequence ID" value="MQX51785.1"/>
    <property type="molecule type" value="Genomic_DNA"/>
</dbReference>
<sequence>MSIILRLLVVSLLATALVGCGGGGGSGSSAADTQQSSTRSVTMRGAEFPLQRAAVQTLDISGFSLVDAAYSAEVSGMTVSLVWVTETELAFLLPPQLEAGEHRIRVALGGKEWSLPFEIADYAFTERSVVVSELNILFQQFRAAMDDAIGAMQAANAPQADIDEILANRQLLDTESAAFLALTDSELNYLLELLELLGTDAAQSKSAYVHGDAVTSPYLAMGRASATDCAYATPLRRSVSKLALGISSAVLLGSTGFGSIVGAGILGYSLATELPKTLNYLELAFDNCWVAHATDILESFPMAVKSAATKSAEVPVIVSGTALDFESAVSLSYQLRVQKSAPDGIASYLVKIGDIAAYFAALLSEDEKGLVENVIAEDYAELANTGALSLEGISDAGVQGELSVIDDDRFSLTFTAEALGTENLDFTFLISDNLNLIKTRFQATLTATEHCPFVVSEGHDIVPMTDKCIIIQHSVEGHGPAYMEYRNGTVVLTEIFNSGGVNLKSLKGLDAFPQVGQYLVEVPAYWHEESIPFNDGEGNYYSVPSYLETNDSGVREETDYSAPYTNASGDWSSSPLQQRTYYPNGDYGQFDYTVVSGWGSVFKYDLWDSAEGSREVFYTAPLEDEFGWTSVDDYALYYSGGLGSELVTKESYTTINTGSGWSYYLNRIDYYLDDCYVTYAQSGDIVTDTCTPPAE</sequence>
<dbReference type="RefSeq" id="WP_153498567.1">
    <property type="nucleotide sequence ID" value="NZ_WIRE01000001.1"/>
</dbReference>
<protein>
    <submittedName>
        <fullName evidence="1">Uncharacterized protein</fullName>
    </submittedName>
</protein>
<evidence type="ECO:0000313" key="1">
    <source>
        <dbReference type="EMBL" id="MQX51785.1"/>
    </source>
</evidence>
<gene>
    <name evidence="1" type="ORF">GFN93_00900</name>
</gene>
<evidence type="ECO:0000313" key="2">
    <source>
        <dbReference type="Proteomes" id="UP000469421"/>
    </source>
</evidence>
<dbReference type="PROSITE" id="PS51257">
    <property type="entry name" value="PROKAR_LIPOPROTEIN"/>
    <property type="match status" value="1"/>
</dbReference>
<reference evidence="1 2" key="1">
    <citation type="submission" date="2019-10" db="EMBL/GenBank/DDBJ databases">
        <title>Alcanivorax sp.PA15-N-34 draft genome sequence.</title>
        <authorList>
            <person name="Liao X."/>
            <person name="Shao Z."/>
        </authorList>
    </citation>
    <scope>NUCLEOTIDE SEQUENCE [LARGE SCALE GENOMIC DNA]</scope>
    <source>
        <strain evidence="1 2">PA15-N-34</strain>
    </source>
</reference>
<organism evidence="1 2">
    <name type="scientific">Alcanivorax sediminis</name>
    <dbReference type="NCBI Taxonomy" id="2663008"/>
    <lineage>
        <taxon>Bacteria</taxon>
        <taxon>Pseudomonadati</taxon>
        <taxon>Pseudomonadota</taxon>
        <taxon>Gammaproteobacteria</taxon>
        <taxon>Oceanospirillales</taxon>
        <taxon>Alcanivoracaceae</taxon>
        <taxon>Alcanivorax</taxon>
    </lineage>
</organism>
<dbReference type="AlphaFoldDB" id="A0A6N7LS16"/>
<dbReference type="Proteomes" id="UP000469421">
    <property type="component" value="Unassembled WGS sequence"/>
</dbReference>